<dbReference type="PRINTS" id="PR00081">
    <property type="entry name" value="GDHRDH"/>
</dbReference>
<name>A0A6B0Y0H6_9RHOB</name>
<dbReference type="PROSITE" id="PS00061">
    <property type="entry name" value="ADH_SHORT"/>
    <property type="match status" value="1"/>
</dbReference>
<evidence type="ECO:0000256" key="2">
    <source>
        <dbReference type="ARBA" id="ARBA00023002"/>
    </source>
</evidence>
<sequence>MDFLGKTALVTGGTSGIGAATVRVLAEPGANVVVAGRNEGAAKELCQEISGEHRQATYVLGDVVDPAFAVSAVSVAEGRFGGLHVLVNAAGVIVRGTAERTSDDDWNWMLSVNVTGTFFMSRAAIPALRRSGGGSIVNMGSTAGLVGCPGLAAYCASKGAIVNLTRAMALDHALESIRVNVVCPGAVDTPMLISGHDVMAPDQVREAKRVSIPQRRLPGPVEIANAVVFLASDRSGHVTGTSLPVDGGFTAQ</sequence>
<dbReference type="PANTHER" id="PTHR24321">
    <property type="entry name" value="DEHYDROGENASES, SHORT CHAIN"/>
    <property type="match status" value="1"/>
</dbReference>
<dbReference type="AlphaFoldDB" id="A0A6B0Y0H6"/>
<keyword evidence="2" id="KW-0560">Oxidoreductase</keyword>
<gene>
    <name evidence="4" type="ORF">F4Y60_03890</name>
</gene>
<proteinExistence type="inferred from homology"/>
<dbReference type="InterPro" id="IPR036291">
    <property type="entry name" value="NAD(P)-bd_dom_sf"/>
</dbReference>
<dbReference type="Pfam" id="PF13561">
    <property type="entry name" value="adh_short_C2"/>
    <property type="match status" value="1"/>
</dbReference>
<evidence type="ECO:0000256" key="1">
    <source>
        <dbReference type="ARBA" id="ARBA00006484"/>
    </source>
</evidence>
<evidence type="ECO:0000313" key="4">
    <source>
        <dbReference type="EMBL" id="MXY33230.1"/>
    </source>
</evidence>
<dbReference type="PANTHER" id="PTHR24321:SF13">
    <property type="entry name" value="2,3-DIHYDRO-2,3-DIHYDROXYBENZOATE DEHYDROGENASE"/>
    <property type="match status" value="1"/>
</dbReference>
<dbReference type="NCBIfam" id="NF005559">
    <property type="entry name" value="PRK07231.1"/>
    <property type="match status" value="1"/>
</dbReference>
<dbReference type="EMBL" id="VXRY01000154">
    <property type="protein sequence ID" value="MXY33230.1"/>
    <property type="molecule type" value="Genomic_DNA"/>
</dbReference>
<comment type="caution">
    <text evidence="4">The sequence shown here is derived from an EMBL/GenBank/DDBJ whole genome shotgun (WGS) entry which is preliminary data.</text>
</comment>
<dbReference type="InterPro" id="IPR002347">
    <property type="entry name" value="SDR_fam"/>
</dbReference>
<dbReference type="CDD" id="cd05233">
    <property type="entry name" value="SDR_c"/>
    <property type="match status" value="1"/>
</dbReference>
<dbReference type="FunFam" id="3.40.50.720:FF:000084">
    <property type="entry name" value="Short-chain dehydrogenase reductase"/>
    <property type="match status" value="1"/>
</dbReference>
<dbReference type="SUPFAM" id="SSF51735">
    <property type="entry name" value="NAD(P)-binding Rossmann-fold domains"/>
    <property type="match status" value="1"/>
</dbReference>
<comment type="similarity">
    <text evidence="1">Belongs to the short-chain dehydrogenases/reductases (SDR) family.</text>
</comment>
<reference evidence="4" key="1">
    <citation type="submission" date="2019-09" db="EMBL/GenBank/DDBJ databases">
        <title>Characterisation of the sponge microbiome using genome-centric metagenomics.</title>
        <authorList>
            <person name="Engelberts J.P."/>
            <person name="Robbins S.J."/>
            <person name="De Goeij J.M."/>
            <person name="Aranda M."/>
            <person name="Bell S.C."/>
            <person name="Webster N.S."/>
        </authorList>
    </citation>
    <scope>NUCLEOTIDE SEQUENCE</scope>
    <source>
        <strain evidence="4">SB0664_bin_43</strain>
    </source>
</reference>
<accession>A0A6B0Y0H6</accession>
<evidence type="ECO:0000259" key="3">
    <source>
        <dbReference type="SMART" id="SM00822"/>
    </source>
</evidence>
<organism evidence="4">
    <name type="scientific">Boseongicola sp. SB0664_bin_43</name>
    <dbReference type="NCBI Taxonomy" id="2604844"/>
    <lineage>
        <taxon>Bacteria</taxon>
        <taxon>Pseudomonadati</taxon>
        <taxon>Pseudomonadota</taxon>
        <taxon>Alphaproteobacteria</taxon>
        <taxon>Rhodobacterales</taxon>
        <taxon>Paracoccaceae</taxon>
        <taxon>Boseongicola</taxon>
    </lineage>
</organism>
<dbReference type="Gene3D" id="3.40.50.720">
    <property type="entry name" value="NAD(P)-binding Rossmann-like Domain"/>
    <property type="match status" value="1"/>
</dbReference>
<dbReference type="InterPro" id="IPR020904">
    <property type="entry name" value="Sc_DH/Rdtase_CS"/>
</dbReference>
<dbReference type="SMART" id="SM00822">
    <property type="entry name" value="PKS_KR"/>
    <property type="match status" value="1"/>
</dbReference>
<dbReference type="PRINTS" id="PR00080">
    <property type="entry name" value="SDRFAMILY"/>
</dbReference>
<dbReference type="GO" id="GO:0016491">
    <property type="term" value="F:oxidoreductase activity"/>
    <property type="evidence" value="ECO:0007669"/>
    <property type="project" value="UniProtKB-KW"/>
</dbReference>
<protein>
    <submittedName>
        <fullName evidence="4">SDR family oxidoreductase</fullName>
    </submittedName>
</protein>
<dbReference type="InterPro" id="IPR057326">
    <property type="entry name" value="KR_dom"/>
</dbReference>
<feature type="domain" description="Ketoreductase" evidence="3">
    <location>
        <begin position="6"/>
        <end position="196"/>
    </location>
</feature>